<name>A0A556QNI3_9BACT</name>
<protein>
    <submittedName>
        <fullName evidence="3">PEGA domain-containing protein</fullName>
    </submittedName>
</protein>
<dbReference type="RefSeq" id="WP_144228503.1">
    <property type="nucleotide sequence ID" value="NZ_CBCRVV010000025.1"/>
</dbReference>
<dbReference type="AlphaFoldDB" id="A0A556QNI3"/>
<keyword evidence="1" id="KW-0732">Signal</keyword>
<feature type="domain" description="PEGA" evidence="2">
    <location>
        <begin position="31"/>
        <end position="88"/>
    </location>
</feature>
<evidence type="ECO:0000259" key="2">
    <source>
        <dbReference type="Pfam" id="PF08308"/>
    </source>
</evidence>
<dbReference type="PROSITE" id="PS51257">
    <property type="entry name" value="PROKAR_LIPOPROTEIN"/>
    <property type="match status" value="1"/>
</dbReference>
<accession>A0A556QNI3</accession>
<comment type="caution">
    <text evidence="3">The sequence shown here is derived from an EMBL/GenBank/DDBJ whole genome shotgun (WGS) entry which is preliminary data.</text>
</comment>
<reference evidence="3 4" key="1">
    <citation type="submission" date="2019-07" db="EMBL/GenBank/DDBJ databases">
        <title>Description of 53C-WASEF.</title>
        <authorList>
            <person name="Pitt A."/>
            <person name="Hahn M.W."/>
        </authorList>
    </citation>
    <scope>NUCLEOTIDE SEQUENCE [LARGE SCALE GENOMIC DNA]</scope>
    <source>
        <strain evidence="3 4">53C-WASEF</strain>
    </source>
</reference>
<feature type="chain" id="PRO_5022093872" evidence="1">
    <location>
        <begin position="24"/>
        <end position="168"/>
    </location>
</feature>
<dbReference type="OrthoDB" id="196691at2"/>
<feature type="signal peptide" evidence="1">
    <location>
        <begin position="1"/>
        <end position="23"/>
    </location>
</feature>
<dbReference type="InterPro" id="IPR013229">
    <property type="entry name" value="PEGA"/>
</dbReference>
<evidence type="ECO:0000313" key="3">
    <source>
        <dbReference type="EMBL" id="TSJ78162.1"/>
    </source>
</evidence>
<organism evidence="3 4">
    <name type="scientific">Rariglobus hedericola</name>
    <dbReference type="NCBI Taxonomy" id="2597822"/>
    <lineage>
        <taxon>Bacteria</taxon>
        <taxon>Pseudomonadati</taxon>
        <taxon>Verrucomicrobiota</taxon>
        <taxon>Opitutia</taxon>
        <taxon>Opitutales</taxon>
        <taxon>Opitutaceae</taxon>
        <taxon>Rariglobus</taxon>
    </lineage>
</organism>
<sequence length="168" mass="18274">MKFRFAVPALLAGCVLAFSSGCAVMSKGRSQTVVVRTSPEGATGLINGIEVGKTPFKIDLNRNSAYSIDLRKAGYENSAAVILPVANEFEKNTFRWGVDYDLGAMTDLSPSELNVNLKPVMPAVDAGGDRFQEMTYRVLQADAMLAAKEITPADHKYIVSEIVKFYTN</sequence>
<dbReference type="Pfam" id="PF08308">
    <property type="entry name" value="PEGA"/>
    <property type="match status" value="1"/>
</dbReference>
<evidence type="ECO:0000313" key="4">
    <source>
        <dbReference type="Proteomes" id="UP000315648"/>
    </source>
</evidence>
<keyword evidence="4" id="KW-1185">Reference proteome</keyword>
<dbReference type="EMBL" id="VMBG01000001">
    <property type="protein sequence ID" value="TSJ78162.1"/>
    <property type="molecule type" value="Genomic_DNA"/>
</dbReference>
<proteinExistence type="predicted"/>
<gene>
    <name evidence="3" type="ORF">FPL22_02315</name>
</gene>
<dbReference type="Proteomes" id="UP000315648">
    <property type="component" value="Unassembled WGS sequence"/>
</dbReference>
<evidence type="ECO:0000256" key="1">
    <source>
        <dbReference type="SAM" id="SignalP"/>
    </source>
</evidence>